<accession>A0A4Z2HEC9</accession>
<protein>
    <submittedName>
        <fullName evidence="2">Uncharacterized protein</fullName>
    </submittedName>
</protein>
<feature type="region of interest" description="Disordered" evidence="1">
    <location>
        <begin position="48"/>
        <end position="84"/>
    </location>
</feature>
<reference evidence="2 3" key="1">
    <citation type="submission" date="2019-03" db="EMBL/GenBank/DDBJ databases">
        <title>First draft genome of Liparis tanakae, snailfish: a comprehensive survey of snailfish specific genes.</title>
        <authorList>
            <person name="Kim W."/>
            <person name="Song I."/>
            <person name="Jeong J.-H."/>
            <person name="Kim D."/>
            <person name="Kim S."/>
            <person name="Ryu S."/>
            <person name="Song J.Y."/>
            <person name="Lee S.K."/>
        </authorList>
    </citation>
    <scope>NUCLEOTIDE SEQUENCE [LARGE SCALE GENOMIC DNA]</scope>
    <source>
        <tissue evidence="2">Muscle</tissue>
    </source>
</reference>
<evidence type="ECO:0000313" key="3">
    <source>
        <dbReference type="Proteomes" id="UP000314294"/>
    </source>
</evidence>
<dbReference type="Proteomes" id="UP000314294">
    <property type="component" value="Unassembled WGS sequence"/>
</dbReference>
<sequence length="84" mass="9397">MKNWRQEKMGGVNAAVEFIHIEKRYKCHLANGIFIKPARARHMDEIKWEDGQGRASRSGFGIDGTRDASKPLAAPPRSLAGYLS</sequence>
<name>A0A4Z2HEC9_9TELE</name>
<proteinExistence type="predicted"/>
<organism evidence="2 3">
    <name type="scientific">Liparis tanakae</name>
    <name type="common">Tanaka's snailfish</name>
    <dbReference type="NCBI Taxonomy" id="230148"/>
    <lineage>
        <taxon>Eukaryota</taxon>
        <taxon>Metazoa</taxon>
        <taxon>Chordata</taxon>
        <taxon>Craniata</taxon>
        <taxon>Vertebrata</taxon>
        <taxon>Euteleostomi</taxon>
        <taxon>Actinopterygii</taxon>
        <taxon>Neopterygii</taxon>
        <taxon>Teleostei</taxon>
        <taxon>Neoteleostei</taxon>
        <taxon>Acanthomorphata</taxon>
        <taxon>Eupercaria</taxon>
        <taxon>Perciformes</taxon>
        <taxon>Cottioidei</taxon>
        <taxon>Cottales</taxon>
        <taxon>Liparidae</taxon>
        <taxon>Liparis</taxon>
    </lineage>
</organism>
<gene>
    <name evidence="2" type="ORF">EYF80_025813</name>
</gene>
<keyword evidence="3" id="KW-1185">Reference proteome</keyword>
<comment type="caution">
    <text evidence="2">The sequence shown here is derived from an EMBL/GenBank/DDBJ whole genome shotgun (WGS) entry which is preliminary data.</text>
</comment>
<evidence type="ECO:0000313" key="2">
    <source>
        <dbReference type="EMBL" id="TNN63971.1"/>
    </source>
</evidence>
<dbReference type="AlphaFoldDB" id="A0A4Z2HEC9"/>
<evidence type="ECO:0000256" key="1">
    <source>
        <dbReference type="SAM" id="MobiDB-lite"/>
    </source>
</evidence>
<dbReference type="EMBL" id="SRLO01000261">
    <property type="protein sequence ID" value="TNN63971.1"/>
    <property type="molecule type" value="Genomic_DNA"/>
</dbReference>